<sequence length="160" mass="16936">VGEQQDAGRDVQVGDGIDGAQKECGGHAGGLGLPPPPPPPAHHGVHQRPVAVLADGHHQEDADKQIGLDDSIDHTAEEASKGPVELVPDILCPEGQTQDKHQIRSCQIGQVDFCHAALVQAEDAEDKDVLQRSQQEQDPEERGLGGIDPFQPLGVRAVVL</sequence>
<protein>
    <submittedName>
        <fullName evidence="2">Uncharacterized protein</fullName>
    </submittedName>
</protein>
<dbReference type="Ensembl" id="ENSCCNT00000017400.1">
    <property type="protein sequence ID" value="ENSCCNP00000013246.1"/>
    <property type="gene ID" value="ENSCCNG00000013773.1"/>
</dbReference>
<accession>A0A8C0WNV4</accession>
<dbReference type="AlphaFoldDB" id="A0A8C0WNV4"/>
<evidence type="ECO:0000256" key="1">
    <source>
        <dbReference type="SAM" id="MobiDB-lite"/>
    </source>
</evidence>
<reference evidence="2" key="1">
    <citation type="submission" date="2023-09" db="UniProtKB">
        <authorList>
            <consortium name="Ensembl"/>
        </authorList>
    </citation>
    <scope>IDENTIFICATION</scope>
</reference>
<proteinExistence type="predicted"/>
<feature type="region of interest" description="Disordered" evidence="1">
    <location>
        <begin position="124"/>
        <end position="151"/>
    </location>
</feature>
<name>A0A8C0WNV4_CASCN</name>
<organism evidence="2">
    <name type="scientific">Castor canadensis</name>
    <name type="common">American beaver</name>
    <dbReference type="NCBI Taxonomy" id="51338"/>
    <lineage>
        <taxon>Eukaryota</taxon>
        <taxon>Metazoa</taxon>
        <taxon>Chordata</taxon>
        <taxon>Craniata</taxon>
        <taxon>Vertebrata</taxon>
        <taxon>Euteleostomi</taxon>
        <taxon>Mammalia</taxon>
        <taxon>Eutheria</taxon>
        <taxon>Euarchontoglires</taxon>
        <taxon>Glires</taxon>
        <taxon>Rodentia</taxon>
        <taxon>Castorimorpha</taxon>
        <taxon>Castoridae</taxon>
        <taxon>Castor</taxon>
    </lineage>
</organism>
<feature type="region of interest" description="Disordered" evidence="1">
    <location>
        <begin position="1"/>
        <end position="45"/>
    </location>
</feature>
<evidence type="ECO:0000313" key="2">
    <source>
        <dbReference type="Ensembl" id="ENSCCNP00000013246.1"/>
    </source>
</evidence>